<dbReference type="Gene3D" id="3.20.20.140">
    <property type="entry name" value="Metal-dependent hydrolases"/>
    <property type="match status" value="1"/>
</dbReference>
<dbReference type="GO" id="GO:0005829">
    <property type="term" value="C:cytosol"/>
    <property type="evidence" value="ECO:0007669"/>
    <property type="project" value="TreeGrafter"/>
</dbReference>
<dbReference type="PANTHER" id="PTHR11271:SF6">
    <property type="entry name" value="GUANINE DEAMINASE"/>
    <property type="match status" value="1"/>
</dbReference>
<dbReference type="GeneID" id="20227742"/>
<proteinExistence type="predicted"/>
<dbReference type="InterPro" id="IPR011059">
    <property type="entry name" value="Metal-dep_hydrolase_composite"/>
</dbReference>
<sequence>MASFAANRFAVRGRLVHATETPCVLEYVEDGLVVLAATDFLVPGLVDCHVHAAQYAYTGTATDKPLMEWLQHYTFPAERRCADVAYARRVYEKLVDRLLANGTTCSAMYATIHVPATKVLVDVCLEKGHRCVVGKVCMDRNGAEGYEETTADALAGTEAVIEYVKARQPGAAPRTRVVQPCVVPRFIPTCTLPLLAGLGALAKKHDCWVQSHASETPDEMAFVASLHPGRSDSSIFDDAGLLTDKCVMAHCVYLDENELGLFAKRKCGVACCPLSNAVFSLSEGTNAFPLKRAHARGVPVGLGTDIAGGYATSMLSACRHAVVASKHAANEPDVDYRDAFWTATLGGARALGLGDTLGSFAVGKQFDACKIRCEAGVYDTFPECIPDGTPRLHIDFEQFLNLGDDRNVAAVFVQGRLVKGAV</sequence>
<dbReference type="InterPro" id="IPR032466">
    <property type="entry name" value="Metal_Hydrolase"/>
</dbReference>
<dbReference type="OrthoDB" id="194468at2759"/>
<accession>F0YFW5</accession>
<dbReference type="SUPFAM" id="SSF51556">
    <property type="entry name" value="Metallo-dependent hydrolases"/>
    <property type="match status" value="1"/>
</dbReference>
<keyword evidence="3" id="KW-0378">Hydrolase</keyword>
<evidence type="ECO:0000256" key="2">
    <source>
        <dbReference type="ARBA" id="ARBA00022723"/>
    </source>
</evidence>
<reference evidence="6 7" key="1">
    <citation type="journal article" date="2011" name="Proc. Natl. Acad. Sci. U.S.A.">
        <title>Niche of harmful alga Aureococcus anophagefferens revealed through ecogenomics.</title>
        <authorList>
            <person name="Gobler C.J."/>
            <person name="Berry D.L."/>
            <person name="Dyhrman S.T."/>
            <person name="Wilhelm S.W."/>
            <person name="Salamov A."/>
            <person name="Lobanov A.V."/>
            <person name="Zhang Y."/>
            <person name="Collier J.L."/>
            <person name="Wurch L.L."/>
            <person name="Kustka A.B."/>
            <person name="Dill B.D."/>
            <person name="Shah M."/>
            <person name="VerBerkmoes N.C."/>
            <person name="Kuo A."/>
            <person name="Terry A."/>
            <person name="Pangilinan J."/>
            <person name="Lindquist E.A."/>
            <person name="Lucas S."/>
            <person name="Paulsen I.T."/>
            <person name="Hattenrath-Lehmann T.K."/>
            <person name="Talmage S.C."/>
            <person name="Walker E.A."/>
            <person name="Koch F."/>
            <person name="Burson A.M."/>
            <person name="Marcoval M.A."/>
            <person name="Tang Y.Z."/>
            <person name="Lecleir G.R."/>
            <person name="Coyne K.J."/>
            <person name="Berg G.M."/>
            <person name="Bertrand E.M."/>
            <person name="Saito M.A."/>
            <person name="Gladyshev V.N."/>
            <person name="Grigoriev I.V."/>
        </authorList>
    </citation>
    <scope>NUCLEOTIDE SEQUENCE [LARGE SCALE GENOMIC DNA]</scope>
    <source>
        <strain evidence="7">CCMP 1984</strain>
    </source>
</reference>
<dbReference type="GO" id="GO:0008270">
    <property type="term" value="F:zinc ion binding"/>
    <property type="evidence" value="ECO:0007669"/>
    <property type="project" value="TreeGrafter"/>
</dbReference>
<evidence type="ECO:0000256" key="4">
    <source>
        <dbReference type="ARBA" id="ARBA00022833"/>
    </source>
</evidence>
<dbReference type="eggNOG" id="KOG3968">
    <property type="taxonomic scope" value="Eukaryota"/>
</dbReference>
<keyword evidence="7" id="KW-1185">Reference proteome</keyword>
<protein>
    <submittedName>
        <fullName evidence="6">Uncharacterized protein GDA1</fullName>
    </submittedName>
</protein>
<dbReference type="EMBL" id="GL833137">
    <property type="protein sequence ID" value="EGB05999.1"/>
    <property type="molecule type" value="Genomic_DNA"/>
</dbReference>
<keyword evidence="2" id="KW-0479">Metal-binding</keyword>
<evidence type="ECO:0000256" key="1">
    <source>
        <dbReference type="ARBA" id="ARBA00001947"/>
    </source>
</evidence>
<keyword evidence="4" id="KW-0862">Zinc</keyword>
<dbReference type="RefSeq" id="XP_009039257.1">
    <property type="nucleotide sequence ID" value="XM_009041009.1"/>
</dbReference>
<organism evidence="7">
    <name type="scientific">Aureococcus anophagefferens</name>
    <name type="common">Harmful bloom alga</name>
    <dbReference type="NCBI Taxonomy" id="44056"/>
    <lineage>
        <taxon>Eukaryota</taxon>
        <taxon>Sar</taxon>
        <taxon>Stramenopiles</taxon>
        <taxon>Ochrophyta</taxon>
        <taxon>Pelagophyceae</taxon>
        <taxon>Pelagomonadales</taxon>
        <taxon>Pelagomonadaceae</taxon>
        <taxon>Aureococcus</taxon>
    </lineage>
</organism>
<evidence type="ECO:0000259" key="5">
    <source>
        <dbReference type="Pfam" id="PF01979"/>
    </source>
</evidence>
<evidence type="ECO:0000313" key="6">
    <source>
        <dbReference type="EMBL" id="EGB05999.1"/>
    </source>
</evidence>
<dbReference type="Pfam" id="PF01979">
    <property type="entry name" value="Amidohydro_1"/>
    <property type="match status" value="1"/>
</dbReference>
<dbReference type="PANTHER" id="PTHR11271">
    <property type="entry name" value="GUANINE DEAMINASE"/>
    <property type="match status" value="1"/>
</dbReference>
<dbReference type="InterPro" id="IPR006680">
    <property type="entry name" value="Amidohydro-rel"/>
</dbReference>
<dbReference type="AlphaFoldDB" id="F0YFW5"/>
<dbReference type="KEGG" id="aaf:AURANDRAFT_70268"/>
<dbReference type="GO" id="GO:0006147">
    <property type="term" value="P:guanine catabolic process"/>
    <property type="evidence" value="ECO:0007669"/>
    <property type="project" value="UniProtKB-UniPathway"/>
</dbReference>
<dbReference type="InterPro" id="IPR051607">
    <property type="entry name" value="Metallo-dep_hydrolases"/>
</dbReference>
<dbReference type="GO" id="GO:0008892">
    <property type="term" value="F:guanine deaminase activity"/>
    <property type="evidence" value="ECO:0007669"/>
    <property type="project" value="TreeGrafter"/>
</dbReference>
<dbReference type="InParanoid" id="F0YFW5"/>
<dbReference type="Gene3D" id="2.30.40.10">
    <property type="entry name" value="Urease, subunit C, domain 1"/>
    <property type="match status" value="1"/>
</dbReference>
<name>F0YFW5_AURAN</name>
<evidence type="ECO:0000313" key="7">
    <source>
        <dbReference type="Proteomes" id="UP000002729"/>
    </source>
</evidence>
<feature type="domain" description="Amidohydrolase-related" evidence="5">
    <location>
        <begin position="40"/>
        <end position="418"/>
    </location>
</feature>
<dbReference type="OMA" id="INDHYFF"/>
<evidence type="ECO:0000256" key="3">
    <source>
        <dbReference type="ARBA" id="ARBA00022801"/>
    </source>
</evidence>
<comment type="cofactor">
    <cofactor evidence="1">
        <name>Zn(2+)</name>
        <dbReference type="ChEBI" id="CHEBI:29105"/>
    </cofactor>
</comment>
<dbReference type="UniPathway" id="UPA00603">
    <property type="reaction ID" value="UER00660"/>
</dbReference>
<dbReference type="Proteomes" id="UP000002729">
    <property type="component" value="Unassembled WGS sequence"/>
</dbReference>
<gene>
    <name evidence="6" type="primary">GDA1</name>
    <name evidence="6" type="ORF">AURANDRAFT_70268</name>
</gene>